<proteinExistence type="predicted"/>
<dbReference type="RefSeq" id="WP_141427887.1">
    <property type="nucleotide sequence ID" value="NZ_AP019736.1"/>
</dbReference>
<dbReference type="Gene3D" id="3.30.300.30">
    <property type="match status" value="1"/>
</dbReference>
<feature type="domain" description="AMP-dependent synthetase/ligase" evidence="4">
    <location>
        <begin position="11"/>
        <end position="386"/>
    </location>
</feature>
<feature type="compositionally biased region" description="Gly residues" evidence="3">
    <location>
        <begin position="544"/>
        <end position="561"/>
    </location>
</feature>
<sequence length="561" mass="62111">MTINTLYGLVRQSTERFASRIAFSMYEGEELTYAEVGRRIARVQETLTGAGLGPGDKVALLSSNMPNWGVCYLAVTSAGMVAVPILPDFSGEELDMIIEHSEARALLVSDRLFTRLSKRTIERLNVVVRTKNLGVISQRVRGEGTTAVPAPDDLAVIIYTSGTTSKPKGVMLTHRALCAQVDMSSAIFPIGGEDTFLSVLPLSHTYECSIGMIYPFSMGARVVYLDRPPTASALMPALRSVRPTVMLIVPLIIEKIYRHQVLAKFNSNGFWRTLYRVGFMRRYLHRVAGKKLMKLFGRRLRFLGIGGAKLDRGAEQFLLEARVPYAIGYGLTETAPLLAGAAPAQVRLGSTGPQAPGVELRLENVDARTRQGEIVALTPSVMLGYYKNPEATAEAFTPDGWFRTGDLGEFDKDGWLYIKGRLKNMIVGPGGENIYPEDIESVLNSHVCIADSIVTEHEGRLVALVHFNREEIEAMLDDWREEWATQKEAWEAKTEQLKKEIMDFVNAKVSRFSRISEVVEEKEEFVKTPTHKIKRFLYNKRGKASGGEEGPQGGPSGSGAR</sequence>
<feature type="region of interest" description="Disordered" evidence="3">
    <location>
        <begin position="538"/>
        <end position="561"/>
    </location>
</feature>
<dbReference type="SUPFAM" id="SSF56801">
    <property type="entry name" value="Acetyl-CoA synthetase-like"/>
    <property type="match status" value="1"/>
</dbReference>
<evidence type="ECO:0000313" key="6">
    <source>
        <dbReference type="Proteomes" id="UP000319374"/>
    </source>
</evidence>
<evidence type="ECO:0000259" key="4">
    <source>
        <dbReference type="Pfam" id="PF00501"/>
    </source>
</evidence>
<dbReference type="PANTHER" id="PTHR43272:SF52">
    <property type="entry name" value="AMP-DEPENDENT SYNTHETASE_LIGASE DOMAIN-CONTAINING PROTEIN"/>
    <property type="match status" value="1"/>
</dbReference>
<feature type="coiled-coil region" evidence="2">
    <location>
        <begin position="480"/>
        <end position="507"/>
    </location>
</feature>
<dbReference type="GO" id="GO:0004467">
    <property type="term" value="F:long-chain fatty acid-CoA ligase activity"/>
    <property type="evidence" value="ECO:0007669"/>
    <property type="project" value="UniProtKB-EC"/>
</dbReference>
<organism evidence="5 6">
    <name type="scientific">Alistipes dispar</name>
    <dbReference type="NCBI Taxonomy" id="2585119"/>
    <lineage>
        <taxon>Bacteria</taxon>
        <taxon>Pseudomonadati</taxon>
        <taxon>Bacteroidota</taxon>
        <taxon>Bacteroidia</taxon>
        <taxon>Bacteroidales</taxon>
        <taxon>Rikenellaceae</taxon>
        <taxon>Alistipes</taxon>
    </lineage>
</organism>
<dbReference type="InterPro" id="IPR000873">
    <property type="entry name" value="AMP-dep_synth/lig_dom"/>
</dbReference>
<keyword evidence="6" id="KW-1185">Reference proteome</keyword>
<dbReference type="PROSITE" id="PS00455">
    <property type="entry name" value="AMP_BINDING"/>
    <property type="match status" value="1"/>
</dbReference>
<dbReference type="OrthoDB" id="9803968at2"/>
<dbReference type="GO" id="GO:0016020">
    <property type="term" value="C:membrane"/>
    <property type="evidence" value="ECO:0007669"/>
    <property type="project" value="TreeGrafter"/>
</dbReference>
<dbReference type="InterPro" id="IPR042099">
    <property type="entry name" value="ANL_N_sf"/>
</dbReference>
<comment type="catalytic activity">
    <reaction evidence="1">
        <text>a long-chain fatty acid + ATP + CoA = a long-chain fatty acyl-CoA + AMP + diphosphate</text>
        <dbReference type="Rhea" id="RHEA:15421"/>
        <dbReference type="ChEBI" id="CHEBI:30616"/>
        <dbReference type="ChEBI" id="CHEBI:33019"/>
        <dbReference type="ChEBI" id="CHEBI:57287"/>
        <dbReference type="ChEBI" id="CHEBI:57560"/>
        <dbReference type="ChEBI" id="CHEBI:83139"/>
        <dbReference type="ChEBI" id="CHEBI:456215"/>
        <dbReference type="EC" id="6.2.1.3"/>
    </reaction>
    <physiologicalReaction direction="left-to-right" evidence="1">
        <dbReference type="Rhea" id="RHEA:15422"/>
    </physiologicalReaction>
</comment>
<dbReference type="AlphaFoldDB" id="A0A4Y1WYG6"/>
<dbReference type="InterPro" id="IPR020845">
    <property type="entry name" value="AMP-binding_CS"/>
</dbReference>
<keyword evidence="2" id="KW-0175">Coiled coil</keyword>
<accession>A0A4Y1WYG6</accession>
<name>A0A4Y1WYG6_9BACT</name>
<evidence type="ECO:0000256" key="3">
    <source>
        <dbReference type="SAM" id="MobiDB-lite"/>
    </source>
</evidence>
<dbReference type="Gene3D" id="3.40.50.12780">
    <property type="entry name" value="N-terminal domain of ligase-like"/>
    <property type="match status" value="1"/>
</dbReference>
<dbReference type="InterPro" id="IPR045851">
    <property type="entry name" value="AMP-bd_C_sf"/>
</dbReference>
<dbReference type="PANTHER" id="PTHR43272">
    <property type="entry name" value="LONG-CHAIN-FATTY-ACID--COA LIGASE"/>
    <property type="match status" value="1"/>
</dbReference>
<evidence type="ECO:0000313" key="5">
    <source>
        <dbReference type="EMBL" id="BBL06031.1"/>
    </source>
</evidence>
<evidence type="ECO:0000256" key="2">
    <source>
        <dbReference type="SAM" id="Coils"/>
    </source>
</evidence>
<reference evidence="6" key="1">
    <citation type="submission" date="2019-06" db="EMBL/GenBank/DDBJ databases">
        <title>Alistipes onderdonkii subsp. vulgaris subsp. nov., Alistipes dispar sp. nov. and Alistipes communis sp. nov., isolated from human faeces, and creation of Alistipes onderdonkii subsp. onderdonkii subsp. nov.</title>
        <authorList>
            <person name="Sakamoto M."/>
            <person name="Ikeyama N."/>
            <person name="Ogata Y."/>
            <person name="Suda W."/>
            <person name="Iino T."/>
            <person name="Hattori M."/>
            <person name="Ohkuma M."/>
        </authorList>
    </citation>
    <scope>NUCLEOTIDE SEQUENCE [LARGE SCALE GENOMIC DNA]</scope>
    <source>
        <strain evidence="6">5CPEGH6</strain>
    </source>
</reference>
<gene>
    <name evidence="5" type="ORF">A5CPEGH6_06690</name>
</gene>
<dbReference type="KEGG" id="ada:A5CPEGH6_06690"/>
<dbReference type="EMBL" id="AP019736">
    <property type="protein sequence ID" value="BBL06031.1"/>
    <property type="molecule type" value="Genomic_DNA"/>
</dbReference>
<protein>
    <submittedName>
        <fullName evidence="5">AMP-binding protein</fullName>
    </submittedName>
</protein>
<evidence type="ECO:0000256" key="1">
    <source>
        <dbReference type="ARBA" id="ARBA00024484"/>
    </source>
</evidence>
<dbReference type="Proteomes" id="UP000319374">
    <property type="component" value="Chromosome"/>
</dbReference>
<dbReference type="Pfam" id="PF00501">
    <property type="entry name" value="AMP-binding"/>
    <property type="match status" value="1"/>
</dbReference>
<dbReference type="GeneID" id="98672644"/>